<dbReference type="Gene3D" id="3.40.1350.10">
    <property type="match status" value="1"/>
</dbReference>
<organism evidence="1 2">
    <name type="scientific">Haematobacter massiliensis</name>
    <dbReference type="NCBI Taxonomy" id="195105"/>
    <lineage>
        <taxon>Bacteria</taxon>
        <taxon>Pseudomonadati</taxon>
        <taxon>Pseudomonadota</taxon>
        <taxon>Alphaproteobacteria</taxon>
        <taxon>Rhodobacterales</taxon>
        <taxon>Paracoccaceae</taxon>
        <taxon>Haematobacter</taxon>
    </lineage>
</organism>
<dbReference type="Pfam" id="PF04471">
    <property type="entry name" value="Mrr_cat"/>
    <property type="match status" value="1"/>
</dbReference>
<evidence type="ECO:0000313" key="2">
    <source>
        <dbReference type="Proteomes" id="UP000028826"/>
    </source>
</evidence>
<dbReference type="SUPFAM" id="SSF52980">
    <property type="entry name" value="Restriction endonuclease-like"/>
    <property type="match status" value="1"/>
</dbReference>
<dbReference type="PANTHER" id="PTHR30015">
    <property type="entry name" value="MRR RESTRICTION SYSTEM PROTEIN"/>
    <property type="match status" value="1"/>
</dbReference>
<dbReference type="STRING" id="195105.CN97_10125"/>
<dbReference type="REBASE" id="303382">
    <property type="entry name" value="HmaOT1MrrP"/>
</dbReference>
<dbReference type="InterPro" id="IPR011335">
    <property type="entry name" value="Restrct_endonuc-II-like"/>
</dbReference>
<dbReference type="GO" id="GO:0009307">
    <property type="term" value="P:DNA restriction-modification system"/>
    <property type="evidence" value="ECO:0007669"/>
    <property type="project" value="InterPro"/>
</dbReference>
<dbReference type="GO" id="GO:0015666">
    <property type="term" value="F:restriction endodeoxyribonuclease activity"/>
    <property type="evidence" value="ECO:0007669"/>
    <property type="project" value="TreeGrafter"/>
</dbReference>
<sequence>MTLPNFQAFMLPLLTLLEDERPRRVGECVGALQSQLHISDEDADALLSSGKQTVLHNRIHWARTYLAKAGLLRSVGRGTHEITAEGRALLASRPDKIDLKMLERYPTYLHWQEISRTGGSAPGQTFSSPVAGAAEERSAIEQTPEDAIETASQQLNAAVRDELLTLVRQMTPRRFERVILELLGAMGFGGGDLTNGRLTAQGADDGIDGIIHEDALGLDAVFVQAKRYAEDHRVGRPDMQKFIGSLTGEGATKGVFVTTSDFSRDAADYLRRVQHRVVLINGRRLAELMLAHGVGVRTRATYLVRTVDRDFFDEAEI</sequence>
<dbReference type="GO" id="GO:0003677">
    <property type="term" value="F:DNA binding"/>
    <property type="evidence" value="ECO:0007669"/>
    <property type="project" value="InterPro"/>
</dbReference>
<accession>A0A086YAQ8</accession>
<dbReference type="EMBL" id="JGYG01000002">
    <property type="protein sequence ID" value="KFI31358.1"/>
    <property type="molecule type" value="Genomic_DNA"/>
</dbReference>
<dbReference type="InterPro" id="IPR007560">
    <property type="entry name" value="Restrct_endonuc_IV_Mrr"/>
</dbReference>
<protein>
    <submittedName>
        <fullName evidence="1">Restriction endonuclease</fullName>
    </submittedName>
</protein>
<comment type="caution">
    <text evidence="1">The sequence shown here is derived from an EMBL/GenBank/DDBJ whole genome shotgun (WGS) entry which is preliminary data.</text>
</comment>
<dbReference type="InterPro" id="IPR011856">
    <property type="entry name" value="tRNA_endonuc-like_dom_sf"/>
</dbReference>
<dbReference type="InterPro" id="IPR025745">
    <property type="entry name" value="Mrr-like_N_dom"/>
</dbReference>
<reference evidence="1 2" key="1">
    <citation type="submission" date="2014-03" db="EMBL/GenBank/DDBJ databases">
        <title>Genome of Haematobacter massiliensis CCUG 47968.</title>
        <authorList>
            <person name="Wang D."/>
            <person name="Wang G."/>
        </authorList>
    </citation>
    <scope>NUCLEOTIDE SEQUENCE [LARGE SCALE GENOMIC DNA]</scope>
    <source>
        <strain evidence="1 2">CCUG 47968</strain>
    </source>
</reference>
<gene>
    <name evidence="1" type="ORF">CN97_10125</name>
</gene>
<dbReference type="eggNOG" id="COG1715">
    <property type="taxonomic scope" value="Bacteria"/>
</dbReference>
<dbReference type="Pfam" id="PF14338">
    <property type="entry name" value="Mrr_N"/>
    <property type="match status" value="1"/>
</dbReference>
<dbReference type="AlphaFoldDB" id="A0A086YAQ8"/>
<keyword evidence="2" id="KW-1185">Reference proteome</keyword>
<evidence type="ECO:0000313" key="1">
    <source>
        <dbReference type="EMBL" id="KFI31358.1"/>
    </source>
</evidence>
<dbReference type="Proteomes" id="UP000028826">
    <property type="component" value="Unassembled WGS sequence"/>
</dbReference>
<dbReference type="OrthoDB" id="9803736at2"/>
<keyword evidence="1" id="KW-0540">Nuclease</keyword>
<name>A0A086YAQ8_9RHOB</name>
<dbReference type="PANTHER" id="PTHR30015:SF7">
    <property type="entry name" value="TYPE IV METHYL-DIRECTED RESTRICTION ENZYME ECOKMRR"/>
    <property type="match status" value="1"/>
</dbReference>
<keyword evidence="1" id="KW-0255">Endonuclease</keyword>
<proteinExistence type="predicted"/>
<dbReference type="InterPro" id="IPR052906">
    <property type="entry name" value="Type_IV_Methyl-Rstrct_Enzyme"/>
</dbReference>
<keyword evidence="1" id="KW-0378">Hydrolase</keyword>